<feature type="chain" id="PRO_5042106210" description="SCP domain-containing protein" evidence="1">
    <location>
        <begin position="17"/>
        <end position="199"/>
    </location>
</feature>
<gene>
    <name evidence="3" type="ORF">KIN20_012501</name>
</gene>
<dbReference type="Gene3D" id="3.40.33.10">
    <property type="entry name" value="CAP"/>
    <property type="match status" value="1"/>
</dbReference>
<evidence type="ECO:0000256" key="1">
    <source>
        <dbReference type="SAM" id="SignalP"/>
    </source>
</evidence>
<evidence type="ECO:0000313" key="4">
    <source>
        <dbReference type="Proteomes" id="UP001196413"/>
    </source>
</evidence>
<dbReference type="AlphaFoldDB" id="A0AAD5MC87"/>
<keyword evidence="1" id="KW-0732">Signal</keyword>
<comment type="caution">
    <text evidence="3">The sequence shown here is derived from an EMBL/GenBank/DDBJ whole genome shotgun (WGS) entry which is preliminary data.</text>
</comment>
<dbReference type="Proteomes" id="UP001196413">
    <property type="component" value="Unassembled WGS sequence"/>
</dbReference>
<name>A0AAD5MC87_PARTN</name>
<dbReference type="SUPFAM" id="SSF55797">
    <property type="entry name" value="PR-1-like"/>
    <property type="match status" value="1"/>
</dbReference>
<sequence length="199" mass="22625">MHSFVALLILVTVSHAASVDRFSVPICEQRTMMKHRDRENAVLAHNIERKELARGFFGSYPTASNMSYLTYNCDLENEAYRLAKHYCKNESQSIPGYEGINRAIIHNRAIGNRVAAINFQYEVQQWTKTAHPYNDSNGLKPSYHEESELPFFVVMNGPVTDFACAYHVCGSEDATTKDYSEDDEFPTPKVSLVCQYGRP</sequence>
<feature type="signal peptide" evidence="1">
    <location>
        <begin position="1"/>
        <end position="16"/>
    </location>
</feature>
<dbReference type="InterPro" id="IPR035940">
    <property type="entry name" value="CAP_sf"/>
</dbReference>
<reference evidence="3" key="1">
    <citation type="submission" date="2021-06" db="EMBL/GenBank/DDBJ databases">
        <title>Parelaphostrongylus tenuis whole genome reference sequence.</title>
        <authorList>
            <person name="Garwood T.J."/>
            <person name="Larsen P.A."/>
            <person name="Fountain-Jones N.M."/>
            <person name="Garbe J.R."/>
            <person name="Macchietto M.G."/>
            <person name="Kania S.A."/>
            <person name="Gerhold R.W."/>
            <person name="Richards J.E."/>
            <person name="Wolf T.M."/>
        </authorList>
    </citation>
    <scope>NUCLEOTIDE SEQUENCE</scope>
    <source>
        <strain evidence="3">MNPRO001-30</strain>
        <tissue evidence="3">Meninges</tissue>
    </source>
</reference>
<dbReference type="SMART" id="SM00198">
    <property type="entry name" value="SCP"/>
    <property type="match status" value="1"/>
</dbReference>
<dbReference type="InterPro" id="IPR014044">
    <property type="entry name" value="CAP_dom"/>
</dbReference>
<organism evidence="3 4">
    <name type="scientific">Parelaphostrongylus tenuis</name>
    <name type="common">Meningeal worm</name>
    <dbReference type="NCBI Taxonomy" id="148309"/>
    <lineage>
        <taxon>Eukaryota</taxon>
        <taxon>Metazoa</taxon>
        <taxon>Ecdysozoa</taxon>
        <taxon>Nematoda</taxon>
        <taxon>Chromadorea</taxon>
        <taxon>Rhabditida</taxon>
        <taxon>Rhabditina</taxon>
        <taxon>Rhabditomorpha</taxon>
        <taxon>Strongyloidea</taxon>
        <taxon>Metastrongylidae</taxon>
        <taxon>Parelaphostrongylus</taxon>
    </lineage>
</organism>
<keyword evidence="4" id="KW-1185">Reference proteome</keyword>
<accession>A0AAD5MC87</accession>
<evidence type="ECO:0000259" key="2">
    <source>
        <dbReference type="SMART" id="SM00198"/>
    </source>
</evidence>
<proteinExistence type="predicted"/>
<dbReference type="CDD" id="cd05380">
    <property type="entry name" value="CAP_euk"/>
    <property type="match status" value="1"/>
</dbReference>
<dbReference type="EMBL" id="JAHQIW010002380">
    <property type="protein sequence ID" value="KAJ1355190.1"/>
    <property type="molecule type" value="Genomic_DNA"/>
</dbReference>
<feature type="domain" description="SCP" evidence="2">
    <location>
        <begin position="36"/>
        <end position="197"/>
    </location>
</feature>
<protein>
    <recommendedName>
        <fullName evidence="2">SCP domain-containing protein</fullName>
    </recommendedName>
</protein>
<dbReference type="Pfam" id="PF00188">
    <property type="entry name" value="CAP"/>
    <property type="match status" value="1"/>
</dbReference>
<evidence type="ECO:0000313" key="3">
    <source>
        <dbReference type="EMBL" id="KAJ1355190.1"/>
    </source>
</evidence>